<dbReference type="InterPro" id="IPR018499">
    <property type="entry name" value="Tetraspanin/Peripherin"/>
</dbReference>
<proteinExistence type="predicted"/>
<evidence type="ECO:0000256" key="3">
    <source>
        <dbReference type="ARBA" id="ARBA00022989"/>
    </source>
</evidence>
<dbReference type="Gene3D" id="1.10.1450.10">
    <property type="entry name" value="Tetraspanin"/>
    <property type="match status" value="1"/>
</dbReference>
<dbReference type="PROSITE" id="PS51257">
    <property type="entry name" value="PROKAR_LIPOPROTEIN"/>
    <property type="match status" value="1"/>
</dbReference>
<dbReference type="AlphaFoldDB" id="A0AAD3NC00"/>
<evidence type="ECO:0000256" key="4">
    <source>
        <dbReference type="ARBA" id="ARBA00023136"/>
    </source>
</evidence>
<dbReference type="EMBL" id="BRZM01000146">
    <property type="protein sequence ID" value="GLD68720.1"/>
    <property type="molecule type" value="Genomic_DNA"/>
</dbReference>
<sequence>MKLELKIQLLKFGSAIFNSLFLALGLSVAGCAVWILFDTGSFLNILSSVELRTVAAGLLLIGGMVTAVSVVGCIGTNGENRFLLLIYLGFLVILFLGQLFITLLLLINRNKIGQSLEIAVDQIIVEYGNSSSQDTLMDNVQHYGKCCGKTAPSDWLRNSYIDSLNLTGPDILPCSCFSSYRRSSDSPWCSELPSFSEPPYGRGNSSYDQGCKQTLSDWLQENALTIIGMDVSLILIQVLQFGFMVDLYRAFGRKTSLKRSNQLFDSGHAHLDHTPADNLDYGEQNYTYIDSDGVHIDPNDPSHYHDNPSHLAYHHDNHSQVYMVPTQGY</sequence>
<dbReference type="Pfam" id="PF00335">
    <property type="entry name" value="Tetraspanin"/>
    <property type="match status" value="1"/>
</dbReference>
<evidence type="ECO:0000256" key="2">
    <source>
        <dbReference type="ARBA" id="ARBA00022692"/>
    </source>
</evidence>
<evidence type="ECO:0000313" key="6">
    <source>
        <dbReference type="EMBL" id="GLD68720.1"/>
    </source>
</evidence>
<dbReference type="SUPFAM" id="SSF48652">
    <property type="entry name" value="Tetraspanin"/>
    <property type="match status" value="1"/>
</dbReference>
<evidence type="ECO:0000313" key="7">
    <source>
        <dbReference type="Proteomes" id="UP001279410"/>
    </source>
</evidence>
<dbReference type="GO" id="GO:0005886">
    <property type="term" value="C:plasma membrane"/>
    <property type="evidence" value="ECO:0007669"/>
    <property type="project" value="TreeGrafter"/>
</dbReference>
<evidence type="ECO:0000256" key="5">
    <source>
        <dbReference type="SAM" id="Phobius"/>
    </source>
</evidence>
<evidence type="ECO:0000256" key="1">
    <source>
        <dbReference type="ARBA" id="ARBA00004141"/>
    </source>
</evidence>
<keyword evidence="2 5" id="KW-0812">Transmembrane</keyword>
<comment type="caution">
    <text evidence="6">The sequence shown here is derived from an EMBL/GenBank/DDBJ whole genome shotgun (WGS) entry which is preliminary data.</text>
</comment>
<feature type="transmembrane region" description="Helical" evidence="5">
    <location>
        <begin position="57"/>
        <end position="75"/>
    </location>
</feature>
<reference evidence="6" key="1">
    <citation type="submission" date="2022-08" db="EMBL/GenBank/DDBJ databases">
        <title>Genome sequencing of akame (Lates japonicus).</title>
        <authorList>
            <person name="Hashiguchi Y."/>
            <person name="Takahashi H."/>
        </authorList>
    </citation>
    <scope>NUCLEOTIDE SEQUENCE</scope>
    <source>
        <strain evidence="6">Kochi</strain>
    </source>
</reference>
<name>A0AAD3NC00_LATJO</name>
<feature type="transmembrane region" description="Helical" evidence="5">
    <location>
        <begin position="12"/>
        <end position="37"/>
    </location>
</feature>
<keyword evidence="7" id="KW-1185">Reference proteome</keyword>
<comment type="subcellular location">
    <subcellularLocation>
        <location evidence="1">Membrane</location>
        <topology evidence="1">Multi-pass membrane protein</topology>
    </subcellularLocation>
</comment>
<keyword evidence="4 5" id="KW-0472">Membrane</keyword>
<protein>
    <submittedName>
        <fullName evidence="6">CD82 antigen-like protein</fullName>
    </submittedName>
</protein>
<dbReference type="InterPro" id="IPR008952">
    <property type="entry name" value="Tetraspanin_EC2_sf"/>
</dbReference>
<dbReference type="PANTHER" id="PTHR19282">
    <property type="entry name" value="TETRASPANIN"/>
    <property type="match status" value="1"/>
</dbReference>
<feature type="transmembrane region" description="Helical" evidence="5">
    <location>
        <begin position="82"/>
        <end position="107"/>
    </location>
</feature>
<organism evidence="6 7">
    <name type="scientific">Lates japonicus</name>
    <name type="common">Japanese lates</name>
    <dbReference type="NCBI Taxonomy" id="270547"/>
    <lineage>
        <taxon>Eukaryota</taxon>
        <taxon>Metazoa</taxon>
        <taxon>Chordata</taxon>
        <taxon>Craniata</taxon>
        <taxon>Vertebrata</taxon>
        <taxon>Euteleostomi</taxon>
        <taxon>Actinopterygii</taxon>
        <taxon>Neopterygii</taxon>
        <taxon>Teleostei</taxon>
        <taxon>Neoteleostei</taxon>
        <taxon>Acanthomorphata</taxon>
        <taxon>Carangaria</taxon>
        <taxon>Carangaria incertae sedis</taxon>
        <taxon>Centropomidae</taxon>
        <taxon>Lates</taxon>
    </lineage>
</organism>
<gene>
    <name evidence="6" type="ORF">AKAME5_002003300</name>
</gene>
<dbReference type="Proteomes" id="UP001279410">
    <property type="component" value="Unassembled WGS sequence"/>
</dbReference>
<accession>A0AAD3NC00</accession>
<dbReference type="PRINTS" id="PR00259">
    <property type="entry name" value="TMFOUR"/>
</dbReference>
<dbReference type="PANTHER" id="PTHR19282:SF544">
    <property type="entry name" value="TETRASPANIN"/>
    <property type="match status" value="1"/>
</dbReference>
<keyword evidence="3 5" id="KW-1133">Transmembrane helix</keyword>